<organism evidence="3 4">
    <name type="scientific">Candidatus Taylorbacteria bacterium RIFCSPHIGHO2_01_FULL_46_22b</name>
    <dbReference type="NCBI Taxonomy" id="1802301"/>
    <lineage>
        <taxon>Bacteria</taxon>
        <taxon>Candidatus Tayloriibacteriota</taxon>
    </lineage>
</organism>
<evidence type="ECO:0000259" key="2">
    <source>
        <dbReference type="PROSITE" id="PS50164"/>
    </source>
</evidence>
<dbReference type="InterPro" id="IPR035901">
    <property type="entry name" value="GIY-YIG_endonuc_sf"/>
</dbReference>
<feature type="domain" description="GIY-YIG" evidence="2">
    <location>
        <begin position="1"/>
        <end position="75"/>
    </location>
</feature>
<accession>A0A1G2M3I6</accession>
<dbReference type="InterPro" id="IPR000305">
    <property type="entry name" value="GIY-YIG_endonuc"/>
</dbReference>
<evidence type="ECO:0000313" key="3">
    <source>
        <dbReference type="EMBL" id="OHA18324.1"/>
    </source>
</evidence>
<dbReference type="PANTHER" id="PTHR34477:SF5">
    <property type="entry name" value="BSL5627 PROTEIN"/>
    <property type="match status" value="1"/>
</dbReference>
<proteinExistence type="inferred from homology"/>
<dbReference type="PANTHER" id="PTHR34477">
    <property type="entry name" value="UPF0213 PROTEIN YHBQ"/>
    <property type="match status" value="1"/>
</dbReference>
<dbReference type="EMBL" id="MHRF01000007">
    <property type="protein sequence ID" value="OHA18324.1"/>
    <property type="molecule type" value="Genomic_DNA"/>
</dbReference>
<dbReference type="PROSITE" id="PS50164">
    <property type="entry name" value="GIY_YIG"/>
    <property type="match status" value="1"/>
</dbReference>
<reference evidence="3 4" key="1">
    <citation type="journal article" date="2016" name="Nat. Commun.">
        <title>Thousands of microbial genomes shed light on interconnected biogeochemical processes in an aquifer system.</title>
        <authorList>
            <person name="Anantharaman K."/>
            <person name="Brown C.T."/>
            <person name="Hug L.A."/>
            <person name="Sharon I."/>
            <person name="Castelle C.J."/>
            <person name="Probst A.J."/>
            <person name="Thomas B.C."/>
            <person name="Singh A."/>
            <person name="Wilkins M.J."/>
            <person name="Karaoz U."/>
            <person name="Brodie E.L."/>
            <person name="Williams K.H."/>
            <person name="Hubbard S.S."/>
            <person name="Banfield J.F."/>
        </authorList>
    </citation>
    <scope>NUCLEOTIDE SEQUENCE [LARGE SCALE GENOMIC DNA]</scope>
</reference>
<dbReference type="Gene3D" id="3.40.1440.10">
    <property type="entry name" value="GIY-YIG endonuclease"/>
    <property type="match status" value="1"/>
</dbReference>
<dbReference type="SUPFAM" id="SSF82771">
    <property type="entry name" value="GIY-YIG endonuclease"/>
    <property type="match status" value="1"/>
</dbReference>
<dbReference type="Pfam" id="PF01541">
    <property type="entry name" value="GIY-YIG"/>
    <property type="match status" value="1"/>
</dbReference>
<comment type="similarity">
    <text evidence="1">Belongs to the UPF0213 family.</text>
</comment>
<dbReference type="CDD" id="cd10449">
    <property type="entry name" value="GIY-YIG_SLX1_like"/>
    <property type="match status" value="1"/>
</dbReference>
<dbReference type="InterPro" id="IPR050190">
    <property type="entry name" value="UPF0213_domain"/>
</dbReference>
<comment type="caution">
    <text evidence="3">The sequence shown here is derived from an EMBL/GenBank/DDBJ whole genome shotgun (WGS) entry which is preliminary data.</text>
</comment>
<evidence type="ECO:0000256" key="1">
    <source>
        <dbReference type="ARBA" id="ARBA00007435"/>
    </source>
</evidence>
<dbReference type="AlphaFoldDB" id="A0A1G2M3I6"/>
<dbReference type="STRING" id="1802301.A2664_02580"/>
<evidence type="ECO:0000313" key="4">
    <source>
        <dbReference type="Proteomes" id="UP000178873"/>
    </source>
</evidence>
<gene>
    <name evidence="3" type="ORF">A2664_02580</name>
</gene>
<dbReference type="Proteomes" id="UP000178873">
    <property type="component" value="Unassembled WGS sequence"/>
</dbReference>
<name>A0A1G2M3I6_9BACT</name>
<protein>
    <recommendedName>
        <fullName evidence="2">GIY-YIG domain-containing protein</fullName>
    </recommendedName>
</protein>
<sequence>MQYVYILQSKKDGELYIGCTHDLKKRLLLHNAKKITSTKKRTPFILIYYEALLDPHDAFEREKFLKTGWGRTHIKKMLSNFFNR</sequence>